<feature type="domain" description="Cyclic nucleotide-binding" evidence="5">
    <location>
        <begin position="15"/>
        <end position="116"/>
    </location>
</feature>
<dbReference type="InterPro" id="IPR018490">
    <property type="entry name" value="cNMP-bd_dom_sf"/>
</dbReference>
<dbReference type="PANTHER" id="PTHR24567">
    <property type="entry name" value="CRP FAMILY TRANSCRIPTIONAL REGULATORY PROTEIN"/>
    <property type="match status" value="1"/>
</dbReference>
<dbReference type="EMBL" id="JANIPJ010000013">
    <property type="protein sequence ID" value="MCR2805854.1"/>
    <property type="molecule type" value="Genomic_DNA"/>
</dbReference>
<dbReference type="GO" id="GO:0005829">
    <property type="term" value="C:cytosol"/>
    <property type="evidence" value="ECO:0007669"/>
    <property type="project" value="TreeGrafter"/>
</dbReference>
<dbReference type="InterPro" id="IPR014710">
    <property type="entry name" value="RmlC-like_jellyroll"/>
</dbReference>
<protein>
    <submittedName>
        <fullName evidence="7">Crp/Fnr family transcriptional regulator</fullName>
    </submittedName>
</protein>
<evidence type="ECO:0000256" key="1">
    <source>
        <dbReference type="ARBA" id="ARBA00023015"/>
    </source>
</evidence>
<dbReference type="InterPro" id="IPR012318">
    <property type="entry name" value="HTH_CRP"/>
</dbReference>
<dbReference type="GO" id="GO:0003700">
    <property type="term" value="F:DNA-binding transcription factor activity"/>
    <property type="evidence" value="ECO:0007669"/>
    <property type="project" value="TreeGrafter"/>
</dbReference>
<accession>A0A9X2MS78</accession>
<keyword evidence="2" id="KW-0238">DNA-binding</keyword>
<evidence type="ECO:0000259" key="5">
    <source>
        <dbReference type="PROSITE" id="PS50042"/>
    </source>
</evidence>
<dbReference type="InterPro" id="IPR050397">
    <property type="entry name" value="Env_Response_Regulators"/>
</dbReference>
<feature type="domain" description="HTH crp-type" evidence="6">
    <location>
        <begin position="149"/>
        <end position="220"/>
    </location>
</feature>
<organism evidence="7 8">
    <name type="scientific">Paenibacillus soyae</name>
    <dbReference type="NCBI Taxonomy" id="2969249"/>
    <lineage>
        <taxon>Bacteria</taxon>
        <taxon>Bacillati</taxon>
        <taxon>Bacillota</taxon>
        <taxon>Bacilli</taxon>
        <taxon>Bacillales</taxon>
        <taxon>Paenibacillaceae</taxon>
        <taxon>Paenibacillus</taxon>
    </lineage>
</organism>
<dbReference type="Pfam" id="PF13545">
    <property type="entry name" value="HTH_Crp_2"/>
    <property type="match status" value="1"/>
</dbReference>
<dbReference type="PROSITE" id="PS00888">
    <property type="entry name" value="CNMP_BINDING_1"/>
    <property type="match status" value="1"/>
</dbReference>
<evidence type="ECO:0000256" key="2">
    <source>
        <dbReference type="ARBA" id="ARBA00023125"/>
    </source>
</evidence>
<evidence type="ECO:0000313" key="7">
    <source>
        <dbReference type="EMBL" id="MCR2805854.1"/>
    </source>
</evidence>
<dbReference type="InterPro" id="IPR000595">
    <property type="entry name" value="cNMP-bd_dom"/>
</dbReference>
<keyword evidence="4" id="KW-0804">Transcription</keyword>
<dbReference type="SMART" id="SM00100">
    <property type="entry name" value="cNMP"/>
    <property type="match status" value="1"/>
</dbReference>
<evidence type="ECO:0000256" key="4">
    <source>
        <dbReference type="ARBA" id="ARBA00023163"/>
    </source>
</evidence>
<dbReference type="AlphaFoldDB" id="A0A9X2MS78"/>
<reference evidence="7" key="1">
    <citation type="submission" date="2022-08" db="EMBL/GenBank/DDBJ databases">
        <title>The genomic sequence of strain Paenibacillus sp. SCIV0701.</title>
        <authorList>
            <person name="Zhao H."/>
        </authorList>
    </citation>
    <scope>NUCLEOTIDE SEQUENCE</scope>
    <source>
        <strain evidence="7">SCIV0701</strain>
    </source>
</reference>
<dbReference type="PANTHER" id="PTHR24567:SF26">
    <property type="entry name" value="REGULATORY PROTEIN YEIL"/>
    <property type="match status" value="1"/>
</dbReference>
<gene>
    <name evidence="7" type="ORF">NQZ67_18385</name>
</gene>
<dbReference type="PROSITE" id="PS50042">
    <property type="entry name" value="CNMP_BINDING_3"/>
    <property type="match status" value="1"/>
</dbReference>
<comment type="caution">
    <text evidence="7">The sequence shown here is derived from an EMBL/GenBank/DDBJ whole genome shotgun (WGS) entry which is preliminary data.</text>
</comment>
<sequence>MSETYVSEQLRHYIRLHRLESILPASLHPHLALCDFEQGEPICMQGEKARYLYILVKGKIKIFNTSAEGRTLVVSFKTPLELIGDVEFFQDIEIINTVEAVSPVVMIRVPYRALQEHGSDHAPLLRFLLDIITRKFSLKSQFMSFNLIYPVEVRLASYLLSVSFDENDAGFRGRLSTKGLTDAANLIGTSYRHLNRVLRKFADDGLIERRRDYILVLDRDGLRERANQNIYEQKPERMD</sequence>
<evidence type="ECO:0000256" key="3">
    <source>
        <dbReference type="ARBA" id="ARBA00023159"/>
    </source>
</evidence>
<dbReference type="InterPro" id="IPR018488">
    <property type="entry name" value="cNMP-bd_CS"/>
</dbReference>
<keyword evidence="3" id="KW-0010">Activator</keyword>
<dbReference type="Proteomes" id="UP001141950">
    <property type="component" value="Unassembled WGS sequence"/>
</dbReference>
<dbReference type="SUPFAM" id="SSF51206">
    <property type="entry name" value="cAMP-binding domain-like"/>
    <property type="match status" value="1"/>
</dbReference>
<keyword evidence="1" id="KW-0805">Transcription regulation</keyword>
<proteinExistence type="predicted"/>
<name>A0A9X2MS78_9BACL</name>
<dbReference type="InterPro" id="IPR036390">
    <property type="entry name" value="WH_DNA-bd_sf"/>
</dbReference>
<dbReference type="RefSeq" id="WP_257448751.1">
    <property type="nucleotide sequence ID" value="NZ_JANIPJ010000013.1"/>
</dbReference>
<dbReference type="Pfam" id="PF00027">
    <property type="entry name" value="cNMP_binding"/>
    <property type="match status" value="1"/>
</dbReference>
<dbReference type="GO" id="GO:0003677">
    <property type="term" value="F:DNA binding"/>
    <property type="evidence" value="ECO:0007669"/>
    <property type="project" value="UniProtKB-KW"/>
</dbReference>
<keyword evidence="8" id="KW-1185">Reference proteome</keyword>
<evidence type="ECO:0000313" key="8">
    <source>
        <dbReference type="Proteomes" id="UP001141950"/>
    </source>
</evidence>
<dbReference type="PROSITE" id="PS51063">
    <property type="entry name" value="HTH_CRP_2"/>
    <property type="match status" value="1"/>
</dbReference>
<dbReference type="SUPFAM" id="SSF46785">
    <property type="entry name" value="Winged helix' DNA-binding domain"/>
    <property type="match status" value="1"/>
</dbReference>
<dbReference type="Gene3D" id="2.60.120.10">
    <property type="entry name" value="Jelly Rolls"/>
    <property type="match status" value="1"/>
</dbReference>
<evidence type="ECO:0000259" key="6">
    <source>
        <dbReference type="PROSITE" id="PS51063"/>
    </source>
</evidence>
<dbReference type="CDD" id="cd00038">
    <property type="entry name" value="CAP_ED"/>
    <property type="match status" value="1"/>
</dbReference>